<dbReference type="PANTHER" id="PTHR28304:SF2">
    <property type="entry name" value="PEROXISOMAL MEMBRANE PROTEIN PEX29"/>
    <property type="match status" value="1"/>
</dbReference>
<evidence type="ECO:0000256" key="1">
    <source>
        <dbReference type="ARBA" id="ARBA00004141"/>
    </source>
</evidence>
<keyword evidence="4 6" id="KW-0472">Membrane</keyword>
<feature type="compositionally biased region" description="Low complexity" evidence="5">
    <location>
        <begin position="215"/>
        <end position="225"/>
    </location>
</feature>
<organism evidence="8 9">
    <name type="scientific">Moniliophthora roreri (strain MCA 2997)</name>
    <name type="common">Cocoa frosty pod rot fungus</name>
    <name type="synonym">Crinipellis roreri</name>
    <dbReference type="NCBI Taxonomy" id="1381753"/>
    <lineage>
        <taxon>Eukaryota</taxon>
        <taxon>Fungi</taxon>
        <taxon>Dikarya</taxon>
        <taxon>Basidiomycota</taxon>
        <taxon>Agaricomycotina</taxon>
        <taxon>Agaricomycetes</taxon>
        <taxon>Agaricomycetidae</taxon>
        <taxon>Agaricales</taxon>
        <taxon>Marasmiineae</taxon>
        <taxon>Marasmiaceae</taxon>
        <taxon>Moniliophthora</taxon>
    </lineage>
</organism>
<gene>
    <name evidence="8" type="ORF">Moror_8301</name>
</gene>
<dbReference type="Pfam" id="PF06398">
    <property type="entry name" value="Pex24p"/>
    <property type="match status" value="2"/>
</dbReference>
<comment type="subcellular location">
    <subcellularLocation>
        <location evidence="1">Membrane</location>
        <topology evidence="1">Multi-pass membrane protein</topology>
    </subcellularLocation>
</comment>
<name>V2XNY7_MONRO</name>
<dbReference type="PANTHER" id="PTHR28304">
    <property type="entry name" value="PEROXISOMAL MEMBRANE PROTEIN PEX29"/>
    <property type="match status" value="1"/>
</dbReference>
<dbReference type="InterPro" id="IPR006614">
    <property type="entry name" value="Peroxin/Ferlin"/>
</dbReference>
<evidence type="ECO:0000313" key="8">
    <source>
        <dbReference type="EMBL" id="ESK94230.1"/>
    </source>
</evidence>
<dbReference type="EMBL" id="AWSO01000148">
    <property type="protein sequence ID" value="ESK94230.1"/>
    <property type="molecule type" value="Genomic_DNA"/>
</dbReference>
<evidence type="ECO:0000256" key="5">
    <source>
        <dbReference type="SAM" id="MobiDB-lite"/>
    </source>
</evidence>
<evidence type="ECO:0000313" key="9">
    <source>
        <dbReference type="Proteomes" id="UP000017559"/>
    </source>
</evidence>
<keyword evidence="3 6" id="KW-1133">Transmembrane helix</keyword>
<feature type="compositionally biased region" description="Low complexity" evidence="5">
    <location>
        <begin position="17"/>
        <end position="26"/>
    </location>
</feature>
<dbReference type="AlphaFoldDB" id="V2XNY7"/>
<feature type="compositionally biased region" description="Polar residues" evidence="5">
    <location>
        <begin position="444"/>
        <end position="457"/>
    </location>
</feature>
<dbReference type="GO" id="GO:0005778">
    <property type="term" value="C:peroxisomal membrane"/>
    <property type="evidence" value="ECO:0007669"/>
    <property type="project" value="TreeGrafter"/>
</dbReference>
<dbReference type="OrthoDB" id="74314at2759"/>
<evidence type="ECO:0000256" key="2">
    <source>
        <dbReference type="ARBA" id="ARBA00022692"/>
    </source>
</evidence>
<proteinExistence type="predicted"/>
<keyword evidence="2 6" id="KW-0812">Transmembrane</keyword>
<dbReference type="InterPro" id="IPR010482">
    <property type="entry name" value="TECPR1-like_DysF"/>
</dbReference>
<feature type="region of interest" description="Disordered" evidence="5">
    <location>
        <begin position="1"/>
        <end position="57"/>
    </location>
</feature>
<feature type="region of interest" description="Disordered" evidence="5">
    <location>
        <begin position="80"/>
        <end position="112"/>
    </location>
</feature>
<evidence type="ECO:0000256" key="6">
    <source>
        <dbReference type="SAM" id="Phobius"/>
    </source>
</evidence>
<dbReference type="SMART" id="SM00694">
    <property type="entry name" value="DysFC"/>
    <property type="match status" value="1"/>
</dbReference>
<feature type="transmembrane region" description="Helical" evidence="6">
    <location>
        <begin position="288"/>
        <end position="307"/>
    </location>
</feature>
<accession>V2XNY7</accession>
<evidence type="ECO:0000256" key="4">
    <source>
        <dbReference type="ARBA" id="ARBA00023136"/>
    </source>
</evidence>
<dbReference type="HOGENOM" id="CLU_029283_0_0_1"/>
<feature type="compositionally biased region" description="Low complexity" evidence="5">
    <location>
        <begin position="80"/>
        <end position="97"/>
    </location>
</feature>
<dbReference type="GO" id="GO:0007031">
    <property type="term" value="P:peroxisome organization"/>
    <property type="evidence" value="ECO:0007669"/>
    <property type="project" value="UniProtKB-ARBA"/>
</dbReference>
<reference evidence="8 9" key="1">
    <citation type="journal article" date="2014" name="BMC Genomics">
        <title>Genome and secretome analysis of the hemibiotrophic fungal pathogen, Moniliophthora roreri, which causes frosty pod rot disease of cacao: mechanisms of the biotrophic and necrotrophic phases.</title>
        <authorList>
            <person name="Meinhardt L.W."/>
            <person name="Costa G.G.L."/>
            <person name="Thomazella D.P.T."/>
            <person name="Teixeira P.J.P.L."/>
            <person name="Carazzolle M.F."/>
            <person name="Schuster S.C."/>
            <person name="Carlson J.E."/>
            <person name="Guiltinan M.J."/>
            <person name="Mieczkowski P."/>
            <person name="Farmer A."/>
            <person name="Ramaraj T."/>
            <person name="Crozier J."/>
            <person name="Davis R.E."/>
            <person name="Shao J."/>
            <person name="Melnick R.L."/>
            <person name="Pereira G.A.G."/>
            <person name="Bailey B.A."/>
        </authorList>
    </citation>
    <scope>NUCLEOTIDE SEQUENCE [LARGE SCALE GENOMIC DNA]</scope>
    <source>
        <strain evidence="8 9">MCA 2997</strain>
    </source>
</reference>
<protein>
    <recommendedName>
        <fullName evidence="7">Peroxin/Ferlin domain-containing protein</fullName>
    </recommendedName>
</protein>
<feature type="region of interest" description="Disordered" evidence="5">
    <location>
        <begin position="213"/>
        <end position="238"/>
    </location>
</feature>
<sequence length="564" mass="62575">MATLDYITIPPCATRLQSQSQPQTKSKSNDLRPAQKLRTSLPRPPPEGISEPPTSPILKSFASSSAFNLLPQMLLSSSLPSGTNIPSSPGAGPSTGSNAGGGTSNPGRKRTKRYLHSDKPIVLLSNKDPLAMGIMTVNFKRFVERVGPVFWLQDRIEEIVCWKRGWKLTSSWLAGYALICYFPKLVFVLPHIVLIAIMLSTCHYPEPPPPPPPSLFTAAASPTPAEGTTGDPAPPPLPPPVAEDTVDWQANIQAIQNLMGFYSDAHALVTPHLTHLSLSSGEKPKSPYAFPLLAFLIITLLPTLILVSTPWFPTRAVCFVAGAGPVLALHPSIPAFIHLARERGATFEFELRIPPVLHKYFTHLGLDASQIHLTLNLDTLQLIQKKARMWIQRIIDDNNLSDTVWNSEMTEVELYENERLSGKLVQEMEKEKDGHGYGSHHQRLPSTSSNNHNQGWAKQNLLPTDRSAWTRGRDGWSGVGADGSVSNLTFSLSPGWTFIPTEDWRADLEGWWCDVGADEYGWVYTNSSWQSPAAYPYQGAVTRRRRWVRRVWYDKTLLEGEGKR</sequence>
<feature type="region of interest" description="Disordered" evidence="5">
    <location>
        <begin position="431"/>
        <end position="457"/>
    </location>
</feature>
<feature type="domain" description="Peroxin/Ferlin" evidence="7">
    <location>
        <begin position="521"/>
        <end position="554"/>
    </location>
</feature>
<dbReference type="Proteomes" id="UP000017559">
    <property type="component" value="Unassembled WGS sequence"/>
</dbReference>
<dbReference type="InterPro" id="IPR052816">
    <property type="entry name" value="Peroxisomal_Membrane_PEX28-32"/>
</dbReference>
<evidence type="ECO:0000256" key="3">
    <source>
        <dbReference type="ARBA" id="ARBA00022989"/>
    </source>
</evidence>
<comment type="caution">
    <text evidence="8">The sequence shown here is derived from an EMBL/GenBank/DDBJ whole genome shotgun (WGS) entry which is preliminary data.</text>
</comment>
<dbReference type="KEGG" id="mrr:Moror_8301"/>
<evidence type="ECO:0000259" key="7">
    <source>
        <dbReference type="SMART" id="SM00694"/>
    </source>
</evidence>
<keyword evidence="9" id="KW-1185">Reference proteome</keyword>
<feature type="transmembrane region" description="Helical" evidence="6">
    <location>
        <begin position="173"/>
        <end position="199"/>
    </location>
</feature>